<evidence type="ECO:0000313" key="3">
    <source>
        <dbReference type="Proteomes" id="UP000735302"/>
    </source>
</evidence>
<evidence type="ECO:0000313" key="2">
    <source>
        <dbReference type="EMBL" id="GFO35266.1"/>
    </source>
</evidence>
<reference evidence="2 3" key="1">
    <citation type="journal article" date="2021" name="Elife">
        <title>Chloroplast acquisition without the gene transfer in kleptoplastic sea slugs, Plakobranchus ocellatus.</title>
        <authorList>
            <person name="Maeda T."/>
            <person name="Takahashi S."/>
            <person name="Yoshida T."/>
            <person name="Shimamura S."/>
            <person name="Takaki Y."/>
            <person name="Nagai Y."/>
            <person name="Toyoda A."/>
            <person name="Suzuki Y."/>
            <person name="Arimoto A."/>
            <person name="Ishii H."/>
            <person name="Satoh N."/>
            <person name="Nishiyama T."/>
            <person name="Hasebe M."/>
            <person name="Maruyama T."/>
            <person name="Minagawa J."/>
            <person name="Obokata J."/>
            <person name="Shigenobu S."/>
        </authorList>
    </citation>
    <scope>NUCLEOTIDE SEQUENCE [LARGE SCALE GENOMIC DNA]</scope>
</reference>
<protein>
    <submittedName>
        <fullName evidence="2">KRAB-A domain-containing protein 2</fullName>
    </submittedName>
</protein>
<gene>
    <name evidence="2" type="ORF">PoB_006177100</name>
</gene>
<feature type="region of interest" description="Disordered" evidence="1">
    <location>
        <begin position="1"/>
        <end position="25"/>
    </location>
</feature>
<keyword evidence="3" id="KW-1185">Reference proteome</keyword>
<evidence type="ECO:0000256" key="1">
    <source>
        <dbReference type="SAM" id="MobiDB-lite"/>
    </source>
</evidence>
<dbReference type="Proteomes" id="UP000735302">
    <property type="component" value="Unassembled WGS sequence"/>
</dbReference>
<dbReference type="AlphaFoldDB" id="A0AAV4CU81"/>
<proteinExistence type="predicted"/>
<dbReference type="EMBL" id="BLXT01006999">
    <property type="protein sequence ID" value="GFO35266.1"/>
    <property type="molecule type" value="Genomic_DNA"/>
</dbReference>
<sequence length="106" mass="11307">MASEPQLSSMSSFSNRHETSGISPSTVTFGRDLHVGLGSPILPKNALLGTFTEEELGTFLSENEKGAARSYGAFVPHTNYHYTSKQSRGMGNIALFSGLVEAALVI</sequence>
<comment type="caution">
    <text evidence="2">The sequence shown here is derived from an EMBL/GenBank/DDBJ whole genome shotgun (WGS) entry which is preliminary data.</text>
</comment>
<organism evidence="2 3">
    <name type="scientific">Plakobranchus ocellatus</name>
    <dbReference type="NCBI Taxonomy" id="259542"/>
    <lineage>
        <taxon>Eukaryota</taxon>
        <taxon>Metazoa</taxon>
        <taxon>Spiralia</taxon>
        <taxon>Lophotrochozoa</taxon>
        <taxon>Mollusca</taxon>
        <taxon>Gastropoda</taxon>
        <taxon>Heterobranchia</taxon>
        <taxon>Euthyneura</taxon>
        <taxon>Panpulmonata</taxon>
        <taxon>Sacoglossa</taxon>
        <taxon>Placobranchoidea</taxon>
        <taxon>Plakobranchidae</taxon>
        <taxon>Plakobranchus</taxon>
    </lineage>
</organism>
<accession>A0AAV4CU81</accession>
<name>A0AAV4CU81_9GAST</name>